<feature type="domain" description="Histidine kinase" evidence="5">
    <location>
        <begin position="442"/>
        <end position="683"/>
    </location>
</feature>
<dbReference type="CDD" id="cd00082">
    <property type="entry name" value="HisKA"/>
    <property type="match status" value="1"/>
</dbReference>
<dbReference type="InterPro" id="IPR036097">
    <property type="entry name" value="HisK_dim/P_sf"/>
</dbReference>
<dbReference type="PANTHER" id="PTHR43065:SF42">
    <property type="entry name" value="TWO-COMPONENT SENSOR PPRA"/>
    <property type="match status" value="1"/>
</dbReference>
<dbReference type="InterPro" id="IPR004358">
    <property type="entry name" value="Sig_transdc_His_kin-like_C"/>
</dbReference>
<accession>A0A1H3J2G9</accession>
<feature type="transmembrane region" description="Helical" evidence="4">
    <location>
        <begin position="383"/>
        <end position="400"/>
    </location>
</feature>
<protein>
    <recommendedName>
        <fullName evidence="2">histidine kinase</fullName>
        <ecNumber evidence="2">2.7.13.3</ecNumber>
    </recommendedName>
</protein>
<dbReference type="PROSITE" id="PS50109">
    <property type="entry name" value="HIS_KIN"/>
    <property type="match status" value="1"/>
</dbReference>
<dbReference type="SUPFAM" id="SSF47384">
    <property type="entry name" value="Homodimeric domain of signal transducing histidine kinase"/>
    <property type="match status" value="1"/>
</dbReference>
<dbReference type="GO" id="GO:0000155">
    <property type="term" value="F:phosphorelay sensor kinase activity"/>
    <property type="evidence" value="ECO:0007669"/>
    <property type="project" value="InterPro"/>
</dbReference>
<keyword evidence="6" id="KW-0808">Transferase</keyword>
<name>A0A1H3J2G9_9BACT</name>
<evidence type="ECO:0000259" key="5">
    <source>
        <dbReference type="PROSITE" id="PS50109"/>
    </source>
</evidence>
<keyword evidence="4" id="KW-1133">Transmembrane helix</keyword>
<dbReference type="PRINTS" id="PR00344">
    <property type="entry name" value="BCTRLSENSOR"/>
</dbReference>
<dbReference type="EC" id="2.7.13.3" evidence="2"/>
<dbReference type="InterPro" id="IPR036890">
    <property type="entry name" value="HATPase_C_sf"/>
</dbReference>
<dbReference type="InterPro" id="IPR019734">
    <property type="entry name" value="TPR_rpt"/>
</dbReference>
<dbReference type="SUPFAM" id="SSF48452">
    <property type="entry name" value="TPR-like"/>
    <property type="match status" value="2"/>
</dbReference>
<keyword evidence="4" id="KW-0472">Membrane</keyword>
<dbReference type="Gene3D" id="1.25.40.10">
    <property type="entry name" value="Tetratricopeptide repeat domain"/>
    <property type="match status" value="1"/>
</dbReference>
<dbReference type="SMART" id="SM00387">
    <property type="entry name" value="HATPase_c"/>
    <property type="match status" value="1"/>
</dbReference>
<keyword evidence="3" id="KW-0597">Phosphoprotein</keyword>
<dbReference type="InterPro" id="IPR003661">
    <property type="entry name" value="HisK_dim/P_dom"/>
</dbReference>
<dbReference type="Pfam" id="PF02518">
    <property type="entry name" value="HATPase_c"/>
    <property type="match status" value="1"/>
</dbReference>
<evidence type="ECO:0000256" key="3">
    <source>
        <dbReference type="ARBA" id="ARBA00022553"/>
    </source>
</evidence>
<dbReference type="InterPro" id="IPR005467">
    <property type="entry name" value="His_kinase_dom"/>
</dbReference>
<proteinExistence type="predicted"/>
<dbReference type="InterPro" id="IPR003594">
    <property type="entry name" value="HATPase_dom"/>
</dbReference>
<dbReference type="PANTHER" id="PTHR43065">
    <property type="entry name" value="SENSOR HISTIDINE KINASE"/>
    <property type="match status" value="1"/>
</dbReference>
<dbReference type="SMART" id="SM00388">
    <property type="entry name" value="HisKA"/>
    <property type="match status" value="1"/>
</dbReference>
<dbReference type="AlphaFoldDB" id="A0A1H3J2G9"/>
<dbReference type="Gene3D" id="3.30.565.10">
    <property type="entry name" value="Histidine kinase-like ATPase, C-terminal domain"/>
    <property type="match status" value="1"/>
</dbReference>
<comment type="catalytic activity">
    <reaction evidence="1">
        <text>ATP + protein L-histidine = ADP + protein N-phospho-L-histidine.</text>
        <dbReference type="EC" id="2.7.13.3"/>
    </reaction>
</comment>
<evidence type="ECO:0000256" key="2">
    <source>
        <dbReference type="ARBA" id="ARBA00012438"/>
    </source>
</evidence>
<keyword evidence="6" id="KW-0418">Kinase</keyword>
<dbReference type="Proteomes" id="UP000199249">
    <property type="component" value="Unassembled WGS sequence"/>
</dbReference>
<reference evidence="7" key="1">
    <citation type="submission" date="2016-10" db="EMBL/GenBank/DDBJ databases">
        <authorList>
            <person name="Varghese N."/>
            <person name="Submissions S."/>
        </authorList>
    </citation>
    <scope>NUCLEOTIDE SEQUENCE [LARGE SCALE GENOMIC DNA]</scope>
    <source>
        <strain evidence="7">CGMCC 1.8975</strain>
    </source>
</reference>
<keyword evidence="4" id="KW-0812">Transmembrane</keyword>
<gene>
    <name evidence="6" type="ORF">SAMN04488069_107240</name>
</gene>
<dbReference type="STRING" id="651662.SAMN04488069_107240"/>
<keyword evidence="7" id="KW-1185">Reference proteome</keyword>
<dbReference type="Gene3D" id="1.10.287.130">
    <property type="match status" value="1"/>
</dbReference>
<organism evidence="6 7">
    <name type="scientific">Hymenobacter psychrophilus</name>
    <dbReference type="NCBI Taxonomy" id="651662"/>
    <lineage>
        <taxon>Bacteria</taxon>
        <taxon>Pseudomonadati</taxon>
        <taxon>Bacteroidota</taxon>
        <taxon>Cytophagia</taxon>
        <taxon>Cytophagales</taxon>
        <taxon>Hymenobacteraceae</taxon>
        <taxon>Hymenobacter</taxon>
    </lineage>
</organism>
<evidence type="ECO:0000256" key="4">
    <source>
        <dbReference type="SAM" id="Phobius"/>
    </source>
</evidence>
<evidence type="ECO:0000313" key="6">
    <source>
        <dbReference type="EMBL" id="SDY33618.1"/>
    </source>
</evidence>
<dbReference type="SMART" id="SM00028">
    <property type="entry name" value="TPR"/>
    <property type="match status" value="5"/>
</dbReference>
<evidence type="ECO:0000256" key="1">
    <source>
        <dbReference type="ARBA" id="ARBA00000085"/>
    </source>
</evidence>
<dbReference type="InterPro" id="IPR011990">
    <property type="entry name" value="TPR-like_helical_dom_sf"/>
</dbReference>
<dbReference type="SUPFAM" id="SSF55874">
    <property type="entry name" value="ATPase domain of HSP90 chaperone/DNA topoisomerase II/histidine kinase"/>
    <property type="match status" value="1"/>
</dbReference>
<sequence length="683" mass="75027">MDIVANSVGLGPVAARQGAGKLSNIENMRLLGRLVLGCILGLFALGEARAQPPRPPRSSVDSLQALLAQARTDSSRVELFYLLSDQLWASDTEAAAVYARRSLALARRTGNRRGEGAALNRLGAALRESNLSQALQLFQESLRIGEELKDLGLQAQNLRSIGIIYVYLREQQLGLSYYFRALRLDRLIRDQRREVVELSNIGLAYDLYGQVDSAAYYQNQAYALARQQGSLTNYILYGLGNVARQRGQVAQARAYYRHSLAESRQRGHLRSLNFSYLGLAALHQQLGQPDSAIYYARLGTQAARQNGFLRGVLNGSLILTHEFAQRQQADSAFRYQTLLVAMKDTLFGQEKVMRLQNVNYQERLRAQQAAAAQRVLKTRYQTYALLAGVGGLLLVLALLVRHDRQQQRTNAALQASLAELREAQLMLVQREKMAFLGEMTAGVAHELQNPLGFVKQFAAVSANLIDEISGAQRLARDEYLERDLFEGLKENLREISQHGQRATAIIRGMLDHARTGQTPHESADLNELARQNLALAYEGVRHQLPGFEATLVTATLDPHLPPLPVVAADLGRVLLNLCTNALYAVRQRQPTAPANYAPTVEIGSRALPGGGAELWVRDNGGGIPAEVQARIFEPFFTTKPSGEGTGLGLSLSHDIIVSGHGGTLRVESVVGEGSRFVVELPVG</sequence>
<evidence type="ECO:0000313" key="7">
    <source>
        <dbReference type="Proteomes" id="UP000199249"/>
    </source>
</evidence>
<dbReference type="EMBL" id="FNOV01000007">
    <property type="protein sequence ID" value="SDY33618.1"/>
    <property type="molecule type" value="Genomic_DNA"/>
</dbReference>